<keyword evidence="4" id="KW-1185">Reference proteome</keyword>
<protein>
    <submittedName>
        <fullName evidence="3">Septum formation initiator</fullName>
    </submittedName>
</protein>
<dbReference type="RefSeq" id="WP_088441626.1">
    <property type="nucleotide sequence ID" value="NZ_BMMC01000023.1"/>
</dbReference>
<keyword evidence="2" id="KW-0472">Membrane</keyword>
<dbReference type="OrthoDB" id="9815600at2"/>
<proteinExistence type="predicted"/>
<dbReference type="InterPro" id="IPR007060">
    <property type="entry name" value="FtsL/DivIC"/>
</dbReference>
<keyword evidence="1" id="KW-0175">Coiled coil</keyword>
<evidence type="ECO:0000256" key="2">
    <source>
        <dbReference type="SAM" id="Phobius"/>
    </source>
</evidence>
<keyword evidence="2" id="KW-0812">Transmembrane</keyword>
<dbReference type="Proteomes" id="UP000197361">
    <property type="component" value="Unassembled WGS sequence"/>
</dbReference>
<accession>A0A246JR68</accession>
<sequence length="108" mass="12230">MTQRHKLRKSMNRAVGPAVAVIAVLAMIGYIILGPTGLYAWGDYSQSVEKKRVVLSELAKKESELENRVNLLDRRRVDPDLAEEYVREKLGAYHPDEVIIPMEPAAKR</sequence>
<evidence type="ECO:0000313" key="3">
    <source>
        <dbReference type="EMBL" id="OWQ95500.1"/>
    </source>
</evidence>
<evidence type="ECO:0000256" key="1">
    <source>
        <dbReference type="SAM" id="Coils"/>
    </source>
</evidence>
<gene>
    <name evidence="3" type="ORF">CDQ92_11820</name>
</gene>
<organism evidence="3 4">
    <name type="scientific">Sphingopyxis bauzanensis</name>
    <dbReference type="NCBI Taxonomy" id="651663"/>
    <lineage>
        <taxon>Bacteria</taxon>
        <taxon>Pseudomonadati</taxon>
        <taxon>Pseudomonadota</taxon>
        <taxon>Alphaproteobacteria</taxon>
        <taxon>Sphingomonadales</taxon>
        <taxon>Sphingomonadaceae</taxon>
        <taxon>Sphingopyxis</taxon>
    </lineage>
</organism>
<evidence type="ECO:0000313" key="4">
    <source>
        <dbReference type="Proteomes" id="UP000197361"/>
    </source>
</evidence>
<dbReference type="AlphaFoldDB" id="A0A246JR68"/>
<comment type="caution">
    <text evidence="3">The sequence shown here is derived from an EMBL/GenBank/DDBJ whole genome shotgun (WGS) entry which is preliminary data.</text>
</comment>
<dbReference type="EMBL" id="NISK01000003">
    <property type="protein sequence ID" value="OWQ95500.1"/>
    <property type="molecule type" value="Genomic_DNA"/>
</dbReference>
<feature type="coiled-coil region" evidence="1">
    <location>
        <begin position="48"/>
        <end position="75"/>
    </location>
</feature>
<dbReference type="Pfam" id="PF04977">
    <property type="entry name" value="DivIC"/>
    <property type="match status" value="1"/>
</dbReference>
<feature type="transmembrane region" description="Helical" evidence="2">
    <location>
        <begin position="12"/>
        <end position="33"/>
    </location>
</feature>
<name>A0A246JR68_9SPHN</name>
<reference evidence="3 4" key="1">
    <citation type="journal article" date="2010" name="Int. J. Syst. Evol. Microbiol.">
        <title>Sphingopyxis bauzanensis sp. nov., a psychrophilic bacterium isolated from soil.</title>
        <authorList>
            <person name="Zhang D.C."/>
            <person name="Liu H.C."/>
            <person name="Xin Y.H."/>
            <person name="Zhou Y.G."/>
            <person name="Schinner F."/>
            <person name="Margesin R."/>
        </authorList>
    </citation>
    <scope>NUCLEOTIDE SEQUENCE [LARGE SCALE GENOMIC DNA]</scope>
    <source>
        <strain evidence="3 4">DSM 22271</strain>
    </source>
</reference>
<keyword evidence="2" id="KW-1133">Transmembrane helix</keyword>